<dbReference type="RefSeq" id="WP_344203374.1">
    <property type="nucleotide sequence ID" value="NZ_BAAAME010000005.1"/>
</dbReference>
<comment type="similarity">
    <text evidence="1">Belongs to the LysR transcriptional regulatory family.</text>
</comment>
<evidence type="ECO:0000313" key="7">
    <source>
        <dbReference type="Proteomes" id="UP001501057"/>
    </source>
</evidence>
<comment type="caution">
    <text evidence="6">The sequence shown here is derived from an EMBL/GenBank/DDBJ whole genome shotgun (WGS) entry which is preliminary data.</text>
</comment>
<proteinExistence type="inferred from homology"/>
<dbReference type="Pfam" id="PF03466">
    <property type="entry name" value="LysR_substrate"/>
    <property type="match status" value="1"/>
</dbReference>
<gene>
    <name evidence="6" type="ORF">GCM10009710_31820</name>
</gene>
<accession>A0ABN2K8H8</accession>
<dbReference type="Gene3D" id="1.10.10.10">
    <property type="entry name" value="Winged helix-like DNA-binding domain superfamily/Winged helix DNA-binding domain"/>
    <property type="match status" value="1"/>
</dbReference>
<keyword evidence="3" id="KW-0238">DNA-binding</keyword>
<dbReference type="Gene3D" id="3.40.190.10">
    <property type="entry name" value="Periplasmic binding protein-like II"/>
    <property type="match status" value="2"/>
</dbReference>
<reference evidence="6 7" key="1">
    <citation type="journal article" date="2019" name="Int. J. Syst. Evol. Microbiol.">
        <title>The Global Catalogue of Microorganisms (GCM) 10K type strain sequencing project: providing services to taxonomists for standard genome sequencing and annotation.</title>
        <authorList>
            <consortium name="The Broad Institute Genomics Platform"/>
            <consortium name="The Broad Institute Genome Sequencing Center for Infectious Disease"/>
            <person name="Wu L."/>
            <person name="Ma J."/>
        </authorList>
    </citation>
    <scope>NUCLEOTIDE SEQUENCE [LARGE SCALE GENOMIC DNA]</scope>
    <source>
        <strain evidence="6 7">JCM 13518</strain>
    </source>
</reference>
<dbReference type="PANTHER" id="PTHR30346:SF29">
    <property type="entry name" value="LYSR SUBSTRATE-BINDING"/>
    <property type="match status" value="1"/>
</dbReference>
<dbReference type="Proteomes" id="UP001501057">
    <property type="component" value="Unassembled WGS sequence"/>
</dbReference>
<organism evidence="6 7">
    <name type="scientific">Aeromicrobium alkaliterrae</name>
    <dbReference type="NCBI Taxonomy" id="302168"/>
    <lineage>
        <taxon>Bacteria</taxon>
        <taxon>Bacillati</taxon>
        <taxon>Actinomycetota</taxon>
        <taxon>Actinomycetes</taxon>
        <taxon>Propionibacteriales</taxon>
        <taxon>Nocardioidaceae</taxon>
        <taxon>Aeromicrobium</taxon>
    </lineage>
</organism>
<dbReference type="InterPro" id="IPR005119">
    <property type="entry name" value="LysR_subst-bd"/>
</dbReference>
<feature type="domain" description="HTH lysR-type" evidence="5">
    <location>
        <begin position="3"/>
        <end position="60"/>
    </location>
</feature>
<evidence type="ECO:0000256" key="4">
    <source>
        <dbReference type="ARBA" id="ARBA00023163"/>
    </source>
</evidence>
<dbReference type="SUPFAM" id="SSF53850">
    <property type="entry name" value="Periplasmic binding protein-like II"/>
    <property type="match status" value="1"/>
</dbReference>
<name>A0ABN2K8H8_9ACTN</name>
<sequence length="308" mass="33340">MEIDPRRVQILLAVARYGGVLAAADELRQTASAVSQQISKLEREVGQPLLRRTPSGSVLTSAGRIVAEAADEIERSLEVARSRLTSADAALDGTVVIGGFTSFLRAVLVPRLGEWRERYPQLTIRVSEEPPAQLMREMRRGNVDAAVLEFDAGSELPLPKTFVEEPLLDEPWRLVVPSGTLVPHSLEELRLMSEPWLGTDPTSASAAAVERLQRAAGMHGRVVHHYRETQTALSLVAAGEGVTVLPLLALQGLVEPGVETVDLPGLGTRRVVLRRLARRTGAEAAVDTVVELVRETLADVEALEPTSP</sequence>
<keyword evidence="4" id="KW-0804">Transcription</keyword>
<keyword evidence="2" id="KW-0805">Transcription regulation</keyword>
<dbReference type="Pfam" id="PF00126">
    <property type="entry name" value="HTH_1"/>
    <property type="match status" value="1"/>
</dbReference>
<evidence type="ECO:0000259" key="5">
    <source>
        <dbReference type="PROSITE" id="PS50931"/>
    </source>
</evidence>
<evidence type="ECO:0000313" key="6">
    <source>
        <dbReference type="EMBL" id="GAA1749466.1"/>
    </source>
</evidence>
<dbReference type="PROSITE" id="PS50931">
    <property type="entry name" value="HTH_LYSR"/>
    <property type="match status" value="1"/>
</dbReference>
<dbReference type="InterPro" id="IPR000847">
    <property type="entry name" value="LysR_HTH_N"/>
</dbReference>
<evidence type="ECO:0000256" key="2">
    <source>
        <dbReference type="ARBA" id="ARBA00023015"/>
    </source>
</evidence>
<dbReference type="InterPro" id="IPR036390">
    <property type="entry name" value="WH_DNA-bd_sf"/>
</dbReference>
<keyword evidence="7" id="KW-1185">Reference proteome</keyword>
<evidence type="ECO:0000256" key="3">
    <source>
        <dbReference type="ARBA" id="ARBA00023125"/>
    </source>
</evidence>
<evidence type="ECO:0000256" key="1">
    <source>
        <dbReference type="ARBA" id="ARBA00009437"/>
    </source>
</evidence>
<dbReference type="InterPro" id="IPR036388">
    <property type="entry name" value="WH-like_DNA-bd_sf"/>
</dbReference>
<dbReference type="SUPFAM" id="SSF46785">
    <property type="entry name" value="Winged helix' DNA-binding domain"/>
    <property type="match status" value="1"/>
</dbReference>
<protein>
    <submittedName>
        <fullName evidence="6">LysR family transcriptional regulator</fullName>
    </submittedName>
</protein>
<dbReference type="EMBL" id="BAAAME010000005">
    <property type="protein sequence ID" value="GAA1749466.1"/>
    <property type="molecule type" value="Genomic_DNA"/>
</dbReference>
<dbReference type="PANTHER" id="PTHR30346">
    <property type="entry name" value="TRANSCRIPTIONAL DUAL REGULATOR HCAR-RELATED"/>
    <property type="match status" value="1"/>
</dbReference>